<reference evidence="1 2" key="1">
    <citation type="journal article" date="2014" name="Int. J. Syst. Evol. Microbiol.">
        <title>Complete genome sequence of Corynebacterium casei LMG S-19264T (=DSM 44701T), isolated from a smear-ripened cheese.</title>
        <authorList>
            <consortium name="US DOE Joint Genome Institute (JGI-PGF)"/>
            <person name="Walter F."/>
            <person name="Albersmeier A."/>
            <person name="Kalinowski J."/>
            <person name="Ruckert C."/>
        </authorList>
    </citation>
    <scope>NUCLEOTIDE SEQUENCE [LARGE SCALE GENOMIC DNA]</scope>
    <source>
        <strain evidence="1 2">CCM 8669</strain>
    </source>
</reference>
<accession>A0A917MQS9</accession>
<evidence type="ECO:0000313" key="1">
    <source>
        <dbReference type="EMBL" id="GGH58374.1"/>
    </source>
</evidence>
<sequence length="74" mass="7488">MATGGVTHDHVVAGLKVGDAFANRFYNACSFVAQNQGQGSLIVLFANVGIGLADAGGNNLTSTSSWRGSSNSIS</sequence>
<comment type="caution">
    <text evidence="1">The sequence shown here is derived from an EMBL/GenBank/DDBJ whole genome shotgun (WGS) entry which is preliminary data.</text>
</comment>
<dbReference type="Proteomes" id="UP000600171">
    <property type="component" value="Unassembled WGS sequence"/>
</dbReference>
<evidence type="ECO:0000313" key="2">
    <source>
        <dbReference type="Proteomes" id="UP000600171"/>
    </source>
</evidence>
<proteinExistence type="predicted"/>
<gene>
    <name evidence="1" type="ORF">GCM10007359_04490</name>
</gene>
<dbReference type="AlphaFoldDB" id="A0A917MQS9"/>
<organism evidence="1 2">
    <name type="scientific">Rothia aerolata</name>
    <dbReference type="NCBI Taxonomy" id="1812262"/>
    <lineage>
        <taxon>Bacteria</taxon>
        <taxon>Bacillati</taxon>
        <taxon>Actinomycetota</taxon>
        <taxon>Actinomycetes</taxon>
        <taxon>Micrococcales</taxon>
        <taxon>Micrococcaceae</taxon>
        <taxon>Rothia</taxon>
    </lineage>
</organism>
<name>A0A917MQS9_9MICC</name>
<protein>
    <submittedName>
        <fullName evidence="1">Uncharacterized protein</fullName>
    </submittedName>
</protein>
<dbReference type="EMBL" id="BMDC01000001">
    <property type="protein sequence ID" value="GGH58374.1"/>
    <property type="molecule type" value="Genomic_DNA"/>
</dbReference>
<keyword evidence="2" id="KW-1185">Reference proteome</keyword>